<evidence type="ECO:0000256" key="2">
    <source>
        <dbReference type="ARBA" id="ARBA00022723"/>
    </source>
</evidence>
<evidence type="ECO:0000313" key="7">
    <source>
        <dbReference type="EMBL" id="KAK7056101.1"/>
    </source>
</evidence>
<accession>A0AAW0DYV0</accession>
<proteinExistence type="predicted"/>
<evidence type="ECO:0000256" key="6">
    <source>
        <dbReference type="SAM" id="MobiDB-lite"/>
    </source>
</evidence>
<keyword evidence="3" id="KW-0863">Zinc-finger</keyword>
<dbReference type="InterPro" id="IPR052035">
    <property type="entry name" value="ZnF_BED_domain_contain"/>
</dbReference>
<dbReference type="PANTHER" id="PTHR46481:SF10">
    <property type="entry name" value="ZINC FINGER BED DOMAIN-CONTAINING PROTEIN 39"/>
    <property type="match status" value="1"/>
</dbReference>
<feature type="region of interest" description="Disordered" evidence="6">
    <location>
        <begin position="56"/>
        <end position="95"/>
    </location>
</feature>
<gene>
    <name evidence="7" type="ORF">R3P38DRAFT_3385805</name>
</gene>
<evidence type="ECO:0000313" key="8">
    <source>
        <dbReference type="Proteomes" id="UP001362999"/>
    </source>
</evidence>
<comment type="caution">
    <text evidence="7">The sequence shown here is derived from an EMBL/GenBank/DDBJ whole genome shotgun (WGS) entry which is preliminary data.</text>
</comment>
<keyword evidence="4" id="KW-0862">Zinc</keyword>
<dbReference type="GO" id="GO:0008270">
    <property type="term" value="F:zinc ion binding"/>
    <property type="evidence" value="ECO:0007669"/>
    <property type="project" value="UniProtKB-KW"/>
</dbReference>
<dbReference type="PANTHER" id="PTHR46481">
    <property type="entry name" value="ZINC FINGER BED DOMAIN-CONTAINING PROTEIN 4"/>
    <property type="match status" value="1"/>
</dbReference>
<dbReference type="AlphaFoldDB" id="A0AAW0DYV0"/>
<evidence type="ECO:0000256" key="4">
    <source>
        <dbReference type="ARBA" id="ARBA00022833"/>
    </source>
</evidence>
<evidence type="ECO:0000256" key="3">
    <source>
        <dbReference type="ARBA" id="ARBA00022771"/>
    </source>
</evidence>
<evidence type="ECO:0000256" key="5">
    <source>
        <dbReference type="ARBA" id="ARBA00023242"/>
    </source>
</evidence>
<feature type="region of interest" description="Disordered" evidence="6">
    <location>
        <begin position="126"/>
        <end position="163"/>
    </location>
</feature>
<sequence>MTDQCALDTNDNLKDTSEIGFYESETNAKAISAKSTELHRSGRKRQADNFALYLRAEKADNNGNPIVEAPKKSRSTAPRNEEDKNYDDNGNEISGLADVCDSSDNEDSDNGMDIDNEEILSLLHSKTVPGHSRKTETRAKEAGNSAGKRKQVAESAGTPAAKRVNRKAIVEELEDEDDPPRPYFKCYHRNHQIITIPKASRSNLGKLIRHLETNFLVMHRLYVALHMQSQPPIKEQVKLAKGAIPVDSEAAKEYLGKVEMATLSIIKGLEQQAKKARGDFDQALFDTLFAEWMVTCDQPFDEVEKPEFIWLMEYTHHGSTLNFRVPGRKAITTRIMKMGEDTVDGTHKMFQELKPKVSLSCDAWTSSNQHLYQFKYEIYT</sequence>
<reference evidence="7 8" key="1">
    <citation type="journal article" date="2024" name="J Genomics">
        <title>Draft genome sequencing and assembly of Favolaschia claudopus CIRM-BRFM 2984 isolated from oak limbs.</title>
        <authorList>
            <person name="Navarro D."/>
            <person name="Drula E."/>
            <person name="Chaduli D."/>
            <person name="Cazenave R."/>
            <person name="Ahrendt S."/>
            <person name="Wang J."/>
            <person name="Lipzen A."/>
            <person name="Daum C."/>
            <person name="Barry K."/>
            <person name="Grigoriev I.V."/>
            <person name="Favel A."/>
            <person name="Rosso M.N."/>
            <person name="Martin F."/>
        </authorList>
    </citation>
    <scope>NUCLEOTIDE SEQUENCE [LARGE SCALE GENOMIC DNA]</scope>
    <source>
        <strain evidence="7 8">CIRM-BRFM 2984</strain>
    </source>
</reference>
<dbReference type="EMBL" id="JAWWNJ010000005">
    <property type="protein sequence ID" value="KAK7056101.1"/>
    <property type="molecule type" value="Genomic_DNA"/>
</dbReference>
<organism evidence="7 8">
    <name type="scientific">Favolaschia claudopus</name>
    <dbReference type="NCBI Taxonomy" id="2862362"/>
    <lineage>
        <taxon>Eukaryota</taxon>
        <taxon>Fungi</taxon>
        <taxon>Dikarya</taxon>
        <taxon>Basidiomycota</taxon>
        <taxon>Agaricomycotina</taxon>
        <taxon>Agaricomycetes</taxon>
        <taxon>Agaricomycetidae</taxon>
        <taxon>Agaricales</taxon>
        <taxon>Marasmiineae</taxon>
        <taxon>Mycenaceae</taxon>
        <taxon>Favolaschia</taxon>
    </lineage>
</organism>
<name>A0AAW0DYV0_9AGAR</name>
<dbReference type="Proteomes" id="UP001362999">
    <property type="component" value="Unassembled WGS sequence"/>
</dbReference>
<keyword evidence="5" id="KW-0539">Nucleus</keyword>
<protein>
    <submittedName>
        <fullName evidence="7">Transposase-like protein</fullName>
    </submittedName>
</protein>
<keyword evidence="8" id="KW-1185">Reference proteome</keyword>
<comment type="subcellular location">
    <subcellularLocation>
        <location evidence="1">Nucleus</location>
    </subcellularLocation>
</comment>
<keyword evidence="2" id="KW-0479">Metal-binding</keyword>
<evidence type="ECO:0000256" key="1">
    <source>
        <dbReference type="ARBA" id="ARBA00004123"/>
    </source>
</evidence>
<dbReference type="GO" id="GO:0005634">
    <property type="term" value="C:nucleus"/>
    <property type="evidence" value="ECO:0007669"/>
    <property type="project" value="UniProtKB-SubCell"/>
</dbReference>